<dbReference type="Pfam" id="PF06331">
    <property type="entry name" value="Tfb5"/>
    <property type="match status" value="1"/>
</dbReference>
<comment type="subunit">
    <text evidence="8">Component of the 7-subunit TFIIH core complex.</text>
</comment>
<evidence type="ECO:0000313" key="9">
    <source>
        <dbReference type="EMBL" id="KAG9397598.1"/>
    </source>
</evidence>
<protein>
    <recommendedName>
        <fullName evidence="8">General transcription and DNA repair factor IIH subunit TFB5</fullName>
    </recommendedName>
</protein>
<keyword evidence="7 8" id="KW-0539">Nucleus</keyword>
<comment type="caution">
    <text evidence="9">The sequence shown here is derived from an EMBL/GenBank/DDBJ whole genome shotgun (WGS) entry which is preliminary data.</text>
</comment>
<dbReference type="EMBL" id="JAHDYR010000001">
    <property type="protein sequence ID" value="KAG9397598.1"/>
    <property type="molecule type" value="Genomic_DNA"/>
</dbReference>
<dbReference type="InterPro" id="IPR035935">
    <property type="entry name" value="TFB5-like_sf"/>
</dbReference>
<gene>
    <name evidence="9" type="ORF">J8273_0728</name>
</gene>
<keyword evidence="5 8" id="KW-0804">Transcription</keyword>
<evidence type="ECO:0000256" key="2">
    <source>
        <dbReference type="ARBA" id="ARBA00007470"/>
    </source>
</evidence>
<dbReference type="GO" id="GO:0005675">
    <property type="term" value="C:transcription factor TFIIH holo complex"/>
    <property type="evidence" value="ECO:0007669"/>
    <property type="project" value="TreeGrafter"/>
</dbReference>
<evidence type="ECO:0000313" key="10">
    <source>
        <dbReference type="Proteomes" id="UP000717585"/>
    </source>
</evidence>
<keyword evidence="6 8" id="KW-0234">DNA repair</keyword>
<evidence type="ECO:0000256" key="3">
    <source>
        <dbReference type="ARBA" id="ARBA00022763"/>
    </source>
</evidence>
<keyword evidence="3 8" id="KW-0227">DNA damage</keyword>
<accession>A0A8J6E4T4</accession>
<dbReference type="PANTHER" id="PTHR28580:SF1">
    <property type="entry name" value="GENERAL TRANSCRIPTION FACTOR IIH SUBUNIT 5"/>
    <property type="match status" value="1"/>
</dbReference>
<proteinExistence type="inferred from homology"/>
<dbReference type="AlphaFoldDB" id="A0A8J6E4T4"/>
<evidence type="ECO:0000256" key="8">
    <source>
        <dbReference type="RuleBase" id="RU368032"/>
    </source>
</evidence>
<keyword evidence="10" id="KW-1185">Reference proteome</keyword>
<dbReference type="SMART" id="SM01395">
    <property type="entry name" value="Tbf5"/>
    <property type="match status" value="1"/>
</dbReference>
<dbReference type="Proteomes" id="UP000717585">
    <property type="component" value="Unassembled WGS sequence"/>
</dbReference>
<keyword evidence="4 8" id="KW-0805">Transcription regulation</keyword>
<evidence type="ECO:0000256" key="7">
    <source>
        <dbReference type="ARBA" id="ARBA00023242"/>
    </source>
</evidence>
<comment type="similarity">
    <text evidence="2 8">Belongs to the TFB5 family.</text>
</comment>
<evidence type="ECO:0000256" key="4">
    <source>
        <dbReference type="ARBA" id="ARBA00023015"/>
    </source>
</evidence>
<dbReference type="PANTHER" id="PTHR28580">
    <property type="entry name" value="GENERAL TRANSCRIPTION FACTOR IIH SUBUNIT 5"/>
    <property type="match status" value="1"/>
</dbReference>
<dbReference type="OrthoDB" id="354at2759"/>
<dbReference type="InterPro" id="IPR009400">
    <property type="entry name" value="TFIIH_TTDA/Tfb5"/>
</dbReference>
<evidence type="ECO:0000256" key="5">
    <source>
        <dbReference type="ARBA" id="ARBA00023163"/>
    </source>
</evidence>
<dbReference type="GO" id="GO:0006367">
    <property type="term" value="P:transcription initiation at RNA polymerase II promoter"/>
    <property type="evidence" value="ECO:0007669"/>
    <property type="project" value="UniProtKB-UniRule"/>
</dbReference>
<dbReference type="SUPFAM" id="SSF142897">
    <property type="entry name" value="TFB5-like"/>
    <property type="match status" value="1"/>
</dbReference>
<comment type="subcellular location">
    <subcellularLocation>
        <location evidence="1 8">Nucleus</location>
    </subcellularLocation>
</comment>
<reference evidence="9" key="1">
    <citation type="submission" date="2021-05" db="EMBL/GenBank/DDBJ databases">
        <title>A free-living protist that lacks canonical eukaryotic 1 DNA replication and segregation systems.</title>
        <authorList>
            <person name="Salas-Leiva D.E."/>
            <person name="Tromer E.C."/>
            <person name="Curtis B.A."/>
            <person name="Jerlstrom-Hultqvist J."/>
            <person name="Kolisko M."/>
            <person name="Yi Z."/>
            <person name="Salas-Leiva J.S."/>
            <person name="Gallot-Lavallee L."/>
            <person name="Kops G.J.P.L."/>
            <person name="Archibald J.M."/>
            <person name="Simpson A.G.B."/>
            <person name="Roger A.J."/>
        </authorList>
    </citation>
    <scope>NUCLEOTIDE SEQUENCE</scope>
    <source>
        <strain evidence="9">BICM</strain>
    </source>
</reference>
<dbReference type="GO" id="GO:0000439">
    <property type="term" value="C:transcription factor TFIIH core complex"/>
    <property type="evidence" value="ECO:0007669"/>
    <property type="project" value="UniProtKB-UniRule"/>
</dbReference>
<sequence length="79" mass="9111">MDLESSIRNTQGCLIEVDPSIKEFIQHISSSSGSSRSIIRAELDERHLLIDPKQLDFIMKEVDNLHERNTFIEDPEEDV</sequence>
<comment type="function">
    <text evidence="8">In NER, TFIIH acts by opening DNA around the lesion to allow the excision of the damaged oligonucleotide and its replacement by a new DNA fragment. In transcription, TFIIH has an essential role in transcription initiation. When the pre-initiation complex (PIC) has been established, TFIIH is required for promoter opening and promoter escape.</text>
</comment>
<evidence type="ECO:0000256" key="6">
    <source>
        <dbReference type="ARBA" id="ARBA00023204"/>
    </source>
</evidence>
<organism evidence="9 10">
    <name type="scientific">Carpediemonas membranifera</name>
    <dbReference type="NCBI Taxonomy" id="201153"/>
    <lineage>
        <taxon>Eukaryota</taxon>
        <taxon>Metamonada</taxon>
        <taxon>Carpediemonas-like organisms</taxon>
        <taxon>Carpediemonas</taxon>
    </lineage>
</organism>
<dbReference type="GO" id="GO:0006294">
    <property type="term" value="P:nucleotide-excision repair, preincision complex assembly"/>
    <property type="evidence" value="ECO:0007669"/>
    <property type="project" value="TreeGrafter"/>
</dbReference>
<evidence type="ECO:0000256" key="1">
    <source>
        <dbReference type="ARBA" id="ARBA00004123"/>
    </source>
</evidence>
<name>A0A8J6E4T4_9EUKA</name>
<dbReference type="Gene3D" id="3.30.70.1220">
    <property type="entry name" value="TFB5-like"/>
    <property type="match status" value="1"/>
</dbReference>